<accession>A0ABR9J7P1</accession>
<comment type="caution">
    <text evidence="1">The sequence shown here is derived from an EMBL/GenBank/DDBJ whole genome shotgun (WGS) entry which is preliminary data.</text>
</comment>
<dbReference type="RefSeq" id="WP_192591330.1">
    <property type="nucleotide sequence ID" value="NZ_JADBEE010000001.1"/>
</dbReference>
<protein>
    <submittedName>
        <fullName evidence="1">Uncharacterized protein</fullName>
    </submittedName>
</protein>
<keyword evidence="2" id="KW-1185">Reference proteome</keyword>
<evidence type="ECO:0000313" key="1">
    <source>
        <dbReference type="EMBL" id="MBE1514601.1"/>
    </source>
</evidence>
<dbReference type="Proteomes" id="UP000636579">
    <property type="component" value="Unassembled WGS sequence"/>
</dbReference>
<organism evidence="1 2">
    <name type="scientific">Nesterenkonia halotolerans</name>
    <dbReference type="NCBI Taxonomy" id="225325"/>
    <lineage>
        <taxon>Bacteria</taxon>
        <taxon>Bacillati</taxon>
        <taxon>Actinomycetota</taxon>
        <taxon>Actinomycetes</taxon>
        <taxon>Micrococcales</taxon>
        <taxon>Micrococcaceae</taxon>
        <taxon>Nesterenkonia</taxon>
    </lineage>
</organism>
<dbReference type="EMBL" id="JADBEE010000001">
    <property type="protein sequence ID" value="MBE1514601.1"/>
    <property type="molecule type" value="Genomic_DNA"/>
</dbReference>
<name>A0ABR9J7P1_9MICC</name>
<sequence length="154" mass="16043">MIGFSPAAQQLQASALAYERAASALQGVAVRSEDCIAAVLASALSVRWDSPAGQAFTALTYHHVTSARERQESVTELAVRARLIAEDLHEYAHLASVLAGAVDALTGSGLELAAEALLGSARRAGESASDFLRFLERHGGLPLTLLTEASGSRG</sequence>
<evidence type="ECO:0000313" key="2">
    <source>
        <dbReference type="Proteomes" id="UP000636579"/>
    </source>
</evidence>
<reference evidence="1 2" key="1">
    <citation type="submission" date="2020-10" db="EMBL/GenBank/DDBJ databases">
        <title>Sequencing the genomes of 1000 actinobacteria strains.</title>
        <authorList>
            <person name="Klenk H.-P."/>
        </authorList>
    </citation>
    <scope>NUCLEOTIDE SEQUENCE [LARGE SCALE GENOMIC DNA]</scope>
    <source>
        <strain evidence="1 2">DSM 15474</strain>
    </source>
</reference>
<proteinExistence type="predicted"/>
<gene>
    <name evidence="1" type="ORF">H4W26_001356</name>
</gene>